<name>A0A1I4URI5_9BURK</name>
<dbReference type="EMBL" id="FOTW01000048">
    <property type="protein sequence ID" value="SFM91576.1"/>
    <property type="molecule type" value="Genomic_DNA"/>
</dbReference>
<evidence type="ECO:0000313" key="1">
    <source>
        <dbReference type="EMBL" id="SFM91576.1"/>
    </source>
</evidence>
<keyword evidence="2" id="KW-1185">Reference proteome</keyword>
<sequence length="327" mass="36922">MHERLRLCPTCSRQGHHFIIHQLRPFANCPLHGLPLSDHCRRCGGPLSYGLGSSIVFGPINPPACRTPQLPLSVGGQPVASVMSARSVEQIAHWLPFLRCRINLAVLYDVEGGIDTGRIAGFVRGGPMRAIMPPRFASDWLSPMARGCWSSSMQTRCLEMCFWTRANRLWKQCHGHSRRWYVSVTRGQAVEAAPNPKVLAFLYWRMTWQGCSNPYFCGAPMACPSMELRSGRQASARMTTTSASPCRRSRMPWPRRGRTGSIASICSAPRNWRGIPGAFEHLQARSSRFQWAMFPVTFTFSHNYLANTRKYLFLNPSFYGSRHFAKL</sequence>
<evidence type="ECO:0000313" key="2">
    <source>
        <dbReference type="Proteomes" id="UP000199470"/>
    </source>
</evidence>
<accession>A0A1I4URI5</accession>
<dbReference type="AlphaFoldDB" id="A0A1I4URI5"/>
<reference evidence="1 2" key="1">
    <citation type="submission" date="2016-10" db="EMBL/GenBank/DDBJ databases">
        <authorList>
            <person name="de Groot N.N."/>
        </authorList>
    </citation>
    <scope>NUCLEOTIDE SEQUENCE [LARGE SCALE GENOMIC DNA]</scope>
    <source>
        <strain evidence="1 2">ATCC 43154</strain>
    </source>
</reference>
<dbReference type="Proteomes" id="UP000199470">
    <property type="component" value="Unassembled WGS sequence"/>
</dbReference>
<evidence type="ECO:0008006" key="3">
    <source>
        <dbReference type="Google" id="ProtNLM"/>
    </source>
</evidence>
<gene>
    <name evidence="1" type="ORF">SAMN02982985_05772</name>
</gene>
<organism evidence="1 2">
    <name type="scientific">Rugamonas rubra</name>
    <dbReference type="NCBI Taxonomy" id="758825"/>
    <lineage>
        <taxon>Bacteria</taxon>
        <taxon>Pseudomonadati</taxon>
        <taxon>Pseudomonadota</taxon>
        <taxon>Betaproteobacteria</taxon>
        <taxon>Burkholderiales</taxon>
        <taxon>Oxalobacteraceae</taxon>
        <taxon>Telluria group</taxon>
        <taxon>Rugamonas</taxon>
    </lineage>
</organism>
<proteinExistence type="predicted"/>
<protein>
    <recommendedName>
        <fullName evidence="3">TniQ protein</fullName>
    </recommendedName>
</protein>